<proteinExistence type="predicted"/>
<reference evidence="2 3" key="1">
    <citation type="submission" date="2016-03" db="EMBL/GenBank/DDBJ databases">
        <authorList>
            <person name="Ploux O."/>
        </authorList>
    </citation>
    <scope>NUCLEOTIDE SEQUENCE [LARGE SCALE GENOMIC DNA]</scope>
    <source>
        <strain evidence="2 3">UAMH 11012</strain>
    </source>
</reference>
<name>A0A1L7XSY5_9HELO</name>
<dbReference type="AlphaFoldDB" id="A0A1L7XSY5"/>
<sequence>MSSTNGTRATTGIRTQTSCATRMRSLLAVASPLRSLDPFKLERKSQYLDSLPLTSTQNKQAREKRSLITCTKSEVHSSSDDLIEQTKATTALPRTLRFRSSSNTLCGAHPTKQLAPRETKTAAAPRKNIEVPINAYRERHQGPQEIQAHVDTERREASMGKLDIEKTGTTCTP</sequence>
<evidence type="ECO:0000256" key="1">
    <source>
        <dbReference type="SAM" id="MobiDB-lite"/>
    </source>
</evidence>
<keyword evidence="3" id="KW-1185">Reference proteome</keyword>
<feature type="region of interest" description="Disordered" evidence="1">
    <location>
        <begin position="102"/>
        <end position="173"/>
    </location>
</feature>
<feature type="compositionally biased region" description="Basic and acidic residues" evidence="1">
    <location>
        <begin position="136"/>
        <end position="166"/>
    </location>
</feature>
<accession>A0A1L7XSY5</accession>
<evidence type="ECO:0000313" key="3">
    <source>
        <dbReference type="Proteomes" id="UP000184330"/>
    </source>
</evidence>
<evidence type="ECO:0000313" key="2">
    <source>
        <dbReference type="EMBL" id="CZR68087.1"/>
    </source>
</evidence>
<gene>
    <name evidence="2" type="ORF">PAC_17986</name>
</gene>
<organism evidence="2 3">
    <name type="scientific">Phialocephala subalpina</name>
    <dbReference type="NCBI Taxonomy" id="576137"/>
    <lineage>
        <taxon>Eukaryota</taxon>
        <taxon>Fungi</taxon>
        <taxon>Dikarya</taxon>
        <taxon>Ascomycota</taxon>
        <taxon>Pezizomycotina</taxon>
        <taxon>Leotiomycetes</taxon>
        <taxon>Helotiales</taxon>
        <taxon>Mollisiaceae</taxon>
        <taxon>Phialocephala</taxon>
        <taxon>Phialocephala fortinii species complex</taxon>
    </lineage>
</organism>
<dbReference type="Proteomes" id="UP000184330">
    <property type="component" value="Unassembled WGS sequence"/>
</dbReference>
<protein>
    <submittedName>
        <fullName evidence="2">Uncharacterized protein</fullName>
    </submittedName>
</protein>
<dbReference type="EMBL" id="FJOG01000051">
    <property type="protein sequence ID" value="CZR68087.1"/>
    <property type="molecule type" value="Genomic_DNA"/>
</dbReference>